<name>A0AAD9J502_9ANNE</name>
<dbReference type="Pfam" id="PF11938">
    <property type="entry name" value="DUF3456"/>
    <property type="match status" value="1"/>
</dbReference>
<evidence type="ECO:0000256" key="1">
    <source>
        <dbReference type="ARBA" id="ARBA00007285"/>
    </source>
</evidence>
<dbReference type="Proteomes" id="UP001208570">
    <property type="component" value="Unassembled WGS sequence"/>
</dbReference>
<feature type="compositionally biased region" description="Basic and acidic residues" evidence="2">
    <location>
        <begin position="246"/>
        <end position="259"/>
    </location>
</feature>
<feature type="region of interest" description="Disordered" evidence="2">
    <location>
        <begin position="246"/>
        <end position="295"/>
    </location>
</feature>
<protein>
    <recommendedName>
        <fullName evidence="4">DUF3456 domain-containing protein</fullName>
    </recommendedName>
</protein>
<dbReference type="GO" id="GO:0005783">
    <property type="term" value="C:endoplasmic reticulum"/>
    <property type="evidence" value="ECO:0007669"/>
    <property type="project" value="TreeGrafter"/>
</dbReference>
<evidence type="ECO:0000259" key="4">
    <source>
        <dbReference type="Pfam" id="PF11938"/>
    </source>
</evidence>
<dbReference type="InterPro" id="IPR021852">
    <property type="entry name" value="DUF3456"/>
</dbReference>
<evidence type="ECO:0000313" key="5">
    <source>
        <dbReference type="EMBL" id="KAK2146746.1"/>
    </source>
</evidence>
<dbReference type="PANTHER" id="PTHR13341:SF2">
    <property type="entry name" value="PROTEIN SEELE"/>
    <property type="match status" value="1"/>
</dbReference>
<reference evidence="5" key="1">
    <citation type="journal article" date="2023" name="Mol. Biol. Evol.">
        <title>Third-Generation Sequencing Reveals the Adaptive Role of the Epigenome in Three Deep-Sea Polychaetes.</title>
        <authorList>
            <person name="Perez M."/>
            <person name="Aroh O."/>
            <person name="Sun Y."/>
            <person name="Lan Y."/>
            <person name="Juniper S.K."/>
            <person name="Young C.R."/>
            <person name="Angers B."/>
            <person name="Qian P.Y."/>
        </authorList>
    </citation>
    <scope>NUCLEOTIDE SEQUENCE</scope>
    <source>
        <strain evidence="5">P08H-3</strain>
    </source>
</reference>
<evidence type="ECO:0000256" key="3">
    <source>
        <dbReference type="SAM" id="SignalP"/>
    </source>
</evidence>
<feature type="chain" id="PRO_5042073274" description="DUF3456 domain-containing protein" evidence="3">
    <location>
        <begin position="22"/>
        <end position="295"/>
    </location>
</feature>
<feature type="compositionally biased region" description="Basic and acidic residues" evidence="2">
    <location>
        <begin position="281"/>
        <end position="295"/>
    </location>
</feature>
<sequence>MNHIIVSITLGILSLISEVSGKRNKQAYCGACIGLVQEMDWGLANTDGQKTLQVGSFRIDSDGKQALNKIPLKYSELHLTELLEGACHDLSDYAEFQKEGSDKVNFVRTKTREGQLVSTENILFQPETQRLLQFACESIVEEHEESIIAMYQSQESDVGTKLCVDITGYCFAANLTDHLWASAEAIMQSMQESFGGMAAFDVINEAGHLQPDGRTLGQGEDAKGFCHAHNLTDFIETINEMSSAADKKEATVARGLGDDEHGEDDETEDAYLSEEDEEQRSEDSNAEGEKTKHEL</sequence>
<dbReference type="EMBL" id="JAODUP010000584">
    <property type="protein sequence ID" value="KAK2146746.1"/>
    <property type="molecule type" value="Genomic_DNA"/>
</dbReference>
<gene>
    <name evidence="5" type="ORF">LSH36_584g01020</name>
</gene>
<comment type="similarity">
    <text evidence="1">Belongs to the canopy family.</text>
</comment>
<evidence type="ECO:0000313" key="6">
    <source>
        <dbReference type="Proteomes" id="UP001208570"/>
    </source>
</evidence>
<keyword evidence="6" id="KW-1185">Reference proteome</keyword>
<keyword evidence="3" id="KW-0732">Signal</keyword>
<organism evidence="5 6">
    <name type="scientific">Paralvinella palmiformis</name>
    <dbReference type="NCBI Taxonomy" id="53620"/>
    <lineage>
        <taxon>Eukaryota</taxon>
        <taxon>Metazoa</taxon>
        <taxon>Spiralia</taxon>
        <taxon>Lophotrochozoa</taxon>
        <taxon>Annelida</taxon>
        <taxon>Polychaeta</taxon>
        <taxon>Sedentaria</taxon>
        <taxon>Canalipalpata</taxon>
        <taxon>Terebellida</taxon>
        <taxon>Terebelliformia</taxon>
        <taxon>Alvinellidae</taxon>
        <taxon>Paralvinella</taxon>
    </lineage>
</organism>
<accession>A0AAD9J502</accession>
<dbReference type="PANTHER" id="PTHR13341">
    <property type="entry name" value="MIR-INTERACTING SAPOSIN-LIKE PROTEIN"/>
    <property type="match status" value="1"/>
</dbReference>
<proteinExistence type="inferred from homology"/>
<feature type="domain" description="DUF3456" evidence="4">
    <location>
        <begin position="28"/>
        <end position="170"/>
    </location>
</feature>
<feature type="compositionally biased region" description="Acidic residues" evidence="2">
    <location>
        <begin position="260"/>
        <end position="280"/>
    </location>
</feature>
<dbReference type="AlphaFoldDB" id="A0AAD9J502"/>
<feature type="signal peptide" evidence="3">
    <location>
        <begin position="1"/>
        <end position="21"/>
    </location>
</feature>
<evidence type="ECO:0000256" key="2">
    <source>
        <dbReference type="SAM" id="MobiDB-lite"/>
    </source>
</evidence>
<comment type="caution">
    <text evidence="5">The sequence shown here is derived from an EMBL/GenBank/DDBJ whole genome shotgun (WGS) entry which is preliminary data.</text>
</comment>
<dbReference type="InterPro" id="IPR042415">
    <property type="entry name" value="CNPY"/>
</dbReference>